<organism evidence="1 2">
    <name type="scientific">Allacma fusca</name>
    <dbReference type="NCBI Taxonomy" id="39272"/>
    <lineage>
        <taxon>Eukaryota</taxon>
        <taxon>Metazoa</taxon>
        <taxon>Ecdysozoa</taxon>
        <taxon>Arthropoda</taxon>
        <taxon>Hexapoda</taxon>
        <taxon>Collembola</taxon>
        <taxon>Symphypleona</taxon>
        <taxon>Sminthuridae</taxon>
        <taxon>Allacma</taxon>
    </lineage>
</organism>
<dbReference type="EMBL" id="CAJVCH010564517">
    <property type="protein sequence ID" value="CAG7832339.1"/>
    <property type="molecule type" value="Genomic_DNA"/>
</dbReference>
<comment type="caution">
    <text evidence="1">The sequence shown here is derived from an EMBL/GenBank/DDBJ whole genome shotgun (WGS) entry which is preliminary data.</text>
</comment>
<reference evidence="1" key="1">
    <citation type="submission" date="2021-06" db="EMBL/GenBank/DDBJ databases">
        <authorList>
            <person name="Hodson N. C."/>
            <person name="Mongue J. A."/>
            <person name="Jaron S. K."/>
        </authorList>
    </citation>
    <scope>NUCLEOTIDE SEQUENCE</scope>
</reference>
<sequence>MFKSLLFLGPFAKDMITGILPLLVPRSHFPPHNTHLIRWSSILKAYYTISLIVVIDSPDKFIEVKQAFVGYQSLIGDFKIALTYDALGGPVISSYSHKNEVLRLNLWIPGKEFRKTFEGRIVRSVKRKANHVATWASKMKNSELSGVNSIHVA</sequence>
<protein>
    <submittedName>
        <fullName evidence="1">Uncharacterized protein</fullName>
    </submittedName>
</protein>
<keyword evidence="2" id="KW-1185">Reference proteome</keyword>
<dbReference type="AlphaFoldDB" id="A0A8J2LH25"/>
<accession>A0A8J2LH25</accession>
<evidence type="ECO:0000313" key="2">
    <source>
        <dbReference type="Proteomes" id="UP000708208"/>
    </source>
</evidence>
<dbReference type="Proteomes" id="UP000708208">
    <property type="component" value="Unassembled WGS sequence"/>
</dbReference>
<proteinExistence type="predicted"/>
<gene>
    <name evidence="1" type="ORF">AFUS01_LOCUS42026</name>
</gene>
<evidence type="ECO:0000313" key="1">
    <source>
        <dbReference type="EMBL" id="CAG7832339.1"/>
    </source>
</evidence>
<name>A0A8J2LH25_9HEXA</name>